<evidence type="ECO:0000313" key="6">
    <source>
        <dbReference type="EMBL" id="CBY66031.1"/>
    </source>
</evidence>
<dbReference type="AlphaFoldDB" id="J7P218"/>
<dbReference type="FunFam" id="3.40.50.300:FF:000541">
    <property type="entry name" value="Immunity related GTPase M"/>
    <property type="match status" value="1"/>
</dbReference>
<proteinExistence type="inferred from homology"/>
<dbReference type="InterPro" id="IPR030385">
    <property type="entry name" value="G_IRG_dom"/>
</dbReference>
<name>J7P218_DASNO</name>
<evidence type="ECO:0000256" key="2">
    <source>
        <dbReference type="ARBA" id="ARBA00022741"/>
    </source>
</evidence>
<dbReference type="InterPro" id="IPR027417">
    <property type="entry name" value="P-loop_NTPase"/>
</dbReference>
<dbReference type="GO" id="GO:0005525">
    <property type="term" value="F:GTP binding"/>
    <property type="evidence" value="ECO:0007669"/>
    <property type="project" value="UniProtKB-KW"/>
</dbReference>
<keyword evidence="2" id="KW-0547">Nucleotide-binding</keyword>
<evidence type="ECO:0000256" key="1">
    <source>
        <dbReference type="ARBA" id="ARBA00005429"/>
    </source>
</evidence>
<sequence length="424" mass="48116">MDQSSSSKRSPTKHNDYNDLASSFDKFFKTTHIESQIISQETITLIKSQLKEGNIQGAVSAINDALIDIENAPMSIAVTGETGTGKSSFINALRGLRHQGKGAAPVGVTETTTERESYQHPKFPNVTIWDLPGIGCTNFPPKEYLKKMKFLEYDFFIIISATRFRDHDAQLATAIEKMRKKFYFVRAKIDSDLQNDRKCNPSTFNKERTLEKIRDDCHEKLLQAKIRVPQVFLISSFDVSDYDFPNLETTLLRELPAHKRYIFMLSLPCVTEATIDRRRESLKQKVWLEALKAGISATMPLVGCISDSDVEMLEDTLNLYRSYFGLDNVSLENMAEDLDISIEQIKAIIKSPHLLSVKKENESLGEKLLKCMEKTFSVIGTPIASGLYFRKTFYLHSHFLDTVANDAKALLNKEEIFISKVHSM</sequence>
<dbReference type="Gene3D" id="3.40.50.300">
    <property type="entry name" value="P-loop containing nucleotide triphosphate hydrolases"/>
    <property type="match status" value="1"/>
</dbReference>
<dbReference type="PANTHER" id="PTHR32341">
    <property type="entry name" value="INTERFERON-INDUCIBLE GTPASE"/>
    <property type="match status" value="1"/>
</dbReference>
<reference evidence="6" key="3">
    <citation type="journal article" date="2019" name="Gene Rep">
        <title>Eutherian third-party data gene collections.</title>
        <authorList>
            <person name="Premzl M."/>
        </authorList>
    </citation>
    <scope>NUCLEOTIDE SEQUENCE</scope>
</reference>
<dbReference type="GO" id="GO:0000045">
    <property type="term" value="P:autophagosome assembly"/>
    <property type="evidence" value="ECO:0007669"/>
    <property type="project" value="TreeGrafter"/>
</dbReference>
<dbReference type="GO" id="GO:0045087">
    <property type="term" value="P:innate immune response"/>
    <property type="evidence" value="ECO:0007669"/>
    <property type="project" value="TreeGrafter"/>
</dbReference>
<reference evidence="6" key="1">
    <citation type="journal article" date="2012" name="Funct. Integr. Genomics">
        <title>Comparative genomic analysis of eutherian interferon-gamma-inducible GTPases.</title>
        <authorList>
            <person name="Premzl M."/>
        </authorList>
    </citation>
    <scope>NUCLEOTIDE SEQUENCE</scope>
</reference>
<protein>
    <submittedName>
        <fullName evidence="6">Interferon-gamma-inducible GTPase IFGGB1 protein</fullName>
    </submittedName>
</protein>
<dbReference type="PROSITE" id="PS51716">
    <property type="entry name" value="G_IRG"/>
    <property type="match status" value="1"/>
</dbReference>
<gene>
    <name evidence="6" type="primary">IFGGB1</name>
</gene>
<dbReference type="OrthoDB" id="422720at2759"/>
<dbReference type="GeneID" id="131272926"/>
<dbReference type="InterPro" id="IPR007743">
    <property type="entry name" value="Immunity-related_GTPase-like"/>
</dbReference>
<dbReference type="GO" id="GO:0035458">
    <property type="term" value="P:cellular response to interferon-beta"/>
    <property type="evidence" value="ECO:0007669"/>
    <property type="project" value="TreeGrafter"/>
</dbReference>
<dbReference type="GO" id="GO:0005789">
    <property type="term" value="C:endoplasmic reticulum membrane"/>
    <property type="evidence" value="ECO:0007669"/>
    <property type="project" value="TreeGrafter"/>
</dbReference>
<dbReference type="KEGG" id="dnm:101433520"/>
<keyword evidence="4" id="KW-0342">GTP-binding</keyword>
<evidence type="ECO:0000256" key="4">
    <source>
        <dbReference type="ARBA" id="ARBA00023134"/>
    </source>
</evidence>
<dbReference type="SUPFAM" id="SSF52540">
    <property type="entry name" value="P-loop containing nucleoside triphosphate hydrolases"/>
    <property type="match status" value="1"/>
</dbReference>
<evidence type="ECO:0000259" key="5">
    <source>
        <dbReference type="PROSITE" id="PS51716"/>
    </source>
</evidence>
<dbReference type="Pfam" id="PF05049">
    <property type="entry name" value="IIGP"/>
    <property type="match status" value="1"/>
</dbReference>
<evidence type="ECO:0000256" key="3">
    <source>
        <dbReference type="ARBA" id="ARBA00022801"/>
    </source>
</evidence>
<feature type="domain" description="IRG-type G" evidence="5">
    <location>
        <begin position="72"/>
        <end position="254"/>
    </location>
</feature>
<dbReference type="PANTHER" id="PTHR32341:SF15">
    <property type="entry name" value="INTERFERON-GAMMA-INDUCIBLE GTPASE 10-RELATED"/>
    <property type="match status" value="1"/>
</dbReference>
<comment type="similarity">
    <text evidence="1">Belongs to the TRAFAC class dynamin-like GTPase superfamily. IRG family.</text>
</comment>
<dbReference type="EMBL" id="FR734068">
    <property type="protein sequence ID" value="CBY66031.1"/>
    <property type="molecule type" value="Genomic_DNA"/>
</dbReference>
<reference evidence="6" key="2">
    <citation type="journal article" date="2016" name="Data Brief">
        <title>Curated eutherian third party data gene data sets.</title>
        <authorList>
            <person name="Premzl M."/>
        </authorList>
    </citation>
    <scope>NUCLEOTIDE SEQUENCE</scope>
</reference>
<keyword evidence="3" id="KW-0378">Hydrolase</keyword>
<dbReference type="CDD" id="cd04104">
    <property type="entry name" value="p47_IIGP_like"/>
    <property type="match status" value="1"/>
</dbReference>
<dbReference type="InterPro" id="IPR051515">
    <property type="entry name" value="IRG"/>
</dbReference>
<dbReference type="GO" id="GO:0003924">
    <property type="term" value="F:GTPase activity"/>
    <property type="evidence" value="ECO:0007669"/>
    <property type="project" value="TreeGrafter"/>
</dbReference>
<accession>J7P218</accession>
<organism evidence="6">
    <name type="scientific">Dasypus novemcinctus</name>
    <name type="common">Nine-banded armadillo</name>
    <dbReference type="NCBI Taxonomy" id="9361"/>
    <lineage>
        <taxon>Eukaryota</taxon>
        <taxon>Metazoa</taxon>
        <taxon>Chordata</taxon>
        <taxon>Craniata</taxon>
        <taxon>Vertebrata</taxon>
        <taxon>Euteleostomi</taxon>
        <taxon>Mammalia</taxon>
        <taxon>Eutheria</taxon>
        <taxon>Xenarthra</taxon>
        <taxon>Cingulata</taxon>
        <taxon>Dasypodidae</taxon>
        <taxon>Dasypus</taxon>
    </lineage>
</organism>